<dbReference type="AlphaFoldDB" id="A0A926E9F8"/>
<evidence type="ECO:0000313" key="2">
    <source>
        <dbReference type="Proteomes" id="UP000610862"/>
    </source>
</evidence>
<comment type="caution">
    <text evidence="1">The sequence shown here is derived from an EMBL/GenBank/DDBJ whole genome shotgun (WGS) entry which is preliminary data.</text>
</comment>
<dbReference type="Proteomes" id="UP000610862">
    <property type="component" value="Unassembled WGS sequence"/>
</dbReference>
<keyword evidence="2" id="KW-1185">Reference proteome</keyword>
<name>A0A926E9F8_9FIRM</name>
<dbReference type="RefSeq" id="WP_177269132.1">
    <property type="nucleotide sequence ID" value="NZ_JACRTA010000003.1"/>
</dbReference>
<organism evidence="1 2">
    <name type="scientific">Lentihominibacter hominis</name>
    <dbReference type="NCBI Taxonomy" id="2763645"/>
    <lineage>
        <taxon>Bacteria</taxon>
        <taxon>Bacillati</taxon>
        <taxon>Bacillota</taxon>
        <taxon>Clostridia</taxon>
        <taxon>Peptostreptococcales</taxon>
        <taxon>Anaerovoracaceae</taxon>
        <taxon>Lentihominibacter</taxon>
    </lineage>
</organism>
<proteinExistence type="predicted"/>
<accession>A0A926E9F8</accession>
<sequence>MKSSIKKDTFKAIYRLLDRFSPINGNCGKLCGSICCTYEYETSSESQPSIDENLSLGLYLLPGEEKLFTGREDWLEWNWEYAEDYEFPESWHGKVYFLKCKTAPFCHREMRPLQCRIFPLTPHLDENGQLFMIYQSGQLPYTCPLISEKIKLNDDFVKANFTVWKHLLRDPLIRDLVEMDSYFRIQDGEDINILYP</sequence>
<gene>
    <name evidence="1" type="ORF">H8692_08945</name>
</gene>
<dbReference type="EMBL" id="JACRTA010000003">
    <property type="protein sequence ID" value="MBC8568883.1"/>
    <property type="molecule type" value="Genomic_DNA"/>
</dbReference>
<reference evidence="1" key="1">
    <citation type="submission" date="2020-08" db="EMBL/GenBank/DDBJ databases">
        <title>Genome public.</title>
        <authorList>
            <person name="Liu C."/>
            <person name="Sun Q."/>
        </authorList>
    </citation>
    <scope>NUCLEOTIDE SEQUENCE</scope>
    <source>
        <strain evidence="1">NSJ-24</strain>
    </source>
</reference>
<protein>
    <submittedName>
        <fullName evidence="1">Uncharacterized protein</fullName>
    </submittedName>
</protein>
<evidence type="ECO:0000313" key="1">
    <source>
        <dbReference type="EMBL" id="MBC8568883.1"/>
    </source>
</evidence>